<proteinExistence type="predicted"/>
<dbReference type="SUPFAM" id="SSF55804">
    <property type="entry name" value="Phoshotransferase/anion transport protein"/>
    <property type="match status" value="1"/>
</dbReference>
<protein>
    <recommendedName>
        <fullName evidence="1">PTS EIIA type-2 domain-containing protein</fullName>
    </recommendedName>
</protein>
<sequence length="82" mass="9207">TNAVRDLTLAFARSPDGVDFSSIDGKPSYLIFLIASPDSKKSEYILALAKVSRFLRRKPVREQLRNASNPNEILNIIKSNEE</sequence>
<name>X1BGN6_9ZZZZ</name>
<dbReference type="AlphaFoldDB" id="X1BGN6"/>
<evidence type="ECO:0000313" key="2">
    <source>
        <dbReference type="EMBL" id="GAG94175.1"/>
    </source>
</evidence>
<dbReference type="InterPro" id="IPR051541">
    <property type="entry name" value="PTS_SugarTrans_NitroReg"/>
</dbReference>
<accession>X1BGN6</accession>
<dbReference type="PANTHER" id="PTHR47738">
    <property type="entry name" value="PTS SYSTEM FRUCTOSE-LIKE EIIA COMPONENT-RELATED"/>
    <property type="match status" value="1"/>
</dbReference>
<gene>
    <name evidence="2" type="ORF">S01H4_50781</name>
</gene>
<dbReference type="PROSITE" id="PS51094">
    <property type="entry name" value="PTS_EIIA_TYPE_2"/>
    <property type="match status" value="1"/>
</dbReference>
<evidence type="ECO:0000259" key="1">
    <source>
        <dbReference type="PROSITE" id="PS51094"/>
    </source>
</evidence>
<dbReference type="EMBL" id="BART01028860">
    <property type="protein sequence ID" value="GAG94175.1"/>
    <property type="molecule type" value="Genomic_DNA"/>
</dbReference>
<feature type="domain" description="PTS EIIA type-2" evidence="1">
    <location>
        <begin position="1"/>
        <end position="80"/>
    </location>
</feature>
<dbReference type="Gene3D" id="3.40.930.10">
    <property type="entry name" value="Mannitol-specific EII, Chain A"/>
    <property type="match status" value="1"/>
</dbReference>
<dbReference type="Pfam" id="PF00359">
    <property type="entry name" value="PTS_EIIA_2"/>
    <property type="match status" value="1"/>
</dbReference>
<dbReference type="InterPro" id="IPR016152">
    <property type="entry name" value="PTrfase/Anion_transptr"/>
</dbReference>
<reference evidence="2" key="1">
    <citation type="journal article" date="2014" name="Front. Microbiol.">
        <title>High frequency of phylogenetically diverse reductive dehalogenase-homologous genes in deep subseafloor sedimentary metagenomes.</title>
        <authorList>
            <person name="Kawai M."/>
            <person name="Futagami T."/>
            <person name="Toyoda A."/>
            <person name="Takaki Y."/>
            <person name="Nishi S."/>
            <person name="Hori S."/>
            <person name="Arai W."/>
            <person name="Tsubouchi T."/>
            <person name="Morono Y."/>
            <person name="Uchiyama I."/>
            <person name="Ito T."/>
            <person name="Fujiyama A."/>
            <person name="Inagaki F."/>
            <person name="Takami H."/>
        </authorList>
    </citation>
    <scope>NUCLEOTIDE SEQUENCE</scope>
    <source>
        <strain evidence="2">Expedition CK06-06</strain>
    </source>
</reference>
<organism evidence="2">
    <name type="scientific">marine sediment metagenome</name>
    <dbReference type="NCBI Taxonomy" id="412755"/>
    <lineage>
        <taxon>unclassified sequences</taxon>
        <taxon>metagenomes</taxon>
        <taxon>ecological metagenomes</taxon>
    </lineage>
</organism>
<feature type="non-terminal residue" evidence="2">
    <location>
        <position position="1"/>
    </location>
</feature>
<dbReference type="InterPro" id="IPR002178">
    <property type="entry name" value="PTS_EIIA_type-2_dom"/>
</dbReference>
<comment type="caution">
    <text evidence="2">The sequence shown here is derived from an EMBL/GenBank/DDBJ whole genome shotgun (WGS) entry which is preliminary data.</text>
</comment>